<feature type="region of interest" description="Disordered" evidence="1">
    <location>
        <begin position="1"/>
        <end position="24"/>
    </location>
</feature>
<keyword evidence="2" id="KW-0472">Membrane</keyword>
<dbReference type="Proteomes" id="UP000650833">
    <property type="component" value="Unassembled WGS sequence"/>
</dbReference>
<dbReference type="OrthoDB" id="10457453at2759"/>
<accession>A0A8H7RME7</accession>
<sequence>MPSSISSKSTRSSGSSGSSSYSSGSQDCGCSNEAIGAWIFIPLIAAVGMILALTLTQQEPFSDVARDNSEAEFYDGYANIEDVVALPENAYYVDTTLNNTLNDTSSITISNFEKNIMGNTTHNMIKRNFAVKVVALEQLD</sequence>
<comment type="caution">
    <text evidence="3">The sequence shown here is derived from an EMBL/GenBank/DDBJ whole genome shotgun (WGS) entry which is preliminary data.</text>
</comment>
<protein>
    <submittedName>
        <fullName evidence="3">Uncharacterized protein</fullName>
    </submittedName>
</protein>
<organism evidence="3 4">
    <name type="scientific">Mucor plumbeus</name>
    <dbReference type="NCBI Taxonomy" id="97098"/>
    <lineage>
        <taxon>Eukaryota</taxon>
        <taxon>Fungi</taxon>
        <taxon>Fungi incertae sedis</taxon>
        <taxon>Mucoromycota</taxon>
        <taxon>Mucoromycotina</taxon>
        <taxon>Mucoromycetes</taxon>
        <taxon>Mucorales</taxon>
        <taxon>Mucorineae</taxon>
        <taxon>Mucoraceae</taxon>
        <taxon>Mucor</taxon>
    </lineage>
</organism>
<evidence type="ECO:0000313" key="4">
    <source>
        <dbReference type="Proteomes" id="UP000650833"/>
    </source>
</evidence>
<dbReference type="EMBL" id="JAEPRC010000040">
    <property type="protein sequence ID" value="KAG2213235.1"/>
    <property type="molecule type" value="Genomic_DNA"/>
</dbReference>
<dbReference type="AlphaFoldDB" id="A0A8H7RME7"/>
<keyword evidence="2" id="KW-0812">Transmembrane</keyword>
<evidence type="ECO:0000256" key="2">
    <source>
        <dbReference type="SAM" id="Phobius"/>
    </source>
</evidence>
<feature type="transmembrane region" description="Helical" evidence="2">
    <location>
        <begin position="35"/>
        <end position="56"/>
    </location>
</feature>
<evidence type="ECO:0000256" key="1">
    <source>
        <dbReference type="SAM" id="MobiDB-lite"/>
    </source>
</evidence>
<evidence type="ECO:0000313" key="3">
    <source>
        <dbReference type="EMBL" id="KAG2213235.1"/>
    </source>
</evidence>
<keyword evidence="2" id="KW-1133">Transmembrane helix</keyword>
<reference evidence="3" key="1">
    <citation type="submission" date="2020-12" db="EMBL/GenBank/DDBJ databases">
        <title>Metabolic potential, ecology and presence of endohyphal bacteria is reflected in genomic diversity of Mucoromycotina.</title>
        <authorList>
            <person name="Muszewska A."/>
            <person name="Okrasinska A."/>
            <person name="Steczkiewicz K."/>
            <person name="Drgas O."/>
            <person name="Orlowska M."/>
            <person name="Perlinska-Lenart U."/>
            <person name="Aleksandrzak-Piekarczyk T."/>
            <person name="Szatraj K."/>
            <person name="Zielenkiewicz U."/>
            <person name="Pilsyk S."/>
            <person name="Malc E."/>
            <person name="Mieczkowski P."/>
            <person name="Kruszewska J.S."/>
            <person name="Biernat P."/>
            <person name="Pawlowska J."/>
        </authorList>
    </citation>
    <scope>NUCLEOTIDE SEQUENCE</scope>
    <source>
        <strain evidence="3">CBS 226.32</strain>
    </source>
</reference>
<name>A0A8H7RME7_9FUNG</name>
<proteinExistence type="predicted"/>
<gene>
    <name evidence="3" type="ORF">INT46_001596</name>
</gene>
<keyword evidence="4" id="KW-1185">Reference proteome</keyword>